<reference evidence="11 12" key="3">
    <citation type="submission" date="2019-11" db="EMBL/GenBank/DDBJ databases">
        <title>Type strains purchased from KCTC, JCM and DSMZ.</title>
        <authorList>
            <person name="Lu H."/>
        </authorList>
    </citation>
    <scope>NUCLEOTIDE SEQUENCE [LARGE SCALE GENOMIC DNA]</scope>
    <source>
        <strain evidence="11 12">KCTC 52429</strain>
    </source>
</reference>
<dbReference type="InterPro" id="IPR011701">
    <property type="entry name" value="MFS"/>
</dbReference>
<feature type="transmembrane region" description="Helical" evidence="8">
    <location>
        <begin position="54"/>
        <end position="74"/>
    </location>
</feature>
<dbReference type="PROSITE" id="PS00216">
    <property type="entry name" value="SUGAR_TRANSPORT_1"/>
    <property type="match status" value="1"/>
</dbReference>
<accession>A0A6I3SU80</accession>
<evidence type="ECO:0000259" key="9">
    <source>
        <dbReference type="PROSITE" id="PS50850"/>
    </source>
</evidence>
<dbReference type="AlphaFoldDB" id="A0A6I3SU80"/>
<dbReference type="EMBL" id="WNKZ01000014">
    <property type="protein sequence ID" value="MTV52604.1"/>
    <property type="molecule type" value="Genomic_DNA"/>
</dbReference>
<reference evidence="10" key="4">
    <citation type="submission" date="2024-05" db="EMBL/GenBank/DDBJ databases">
        <authorList>
            <person name="Sun Q."/>
            <person name="Zhou Y."/>
        </authorList>
    </citation>
    <scope>NUCLEOTIDE SEQUENCE</scope>
    <source>
        <strain evidence="10">CGMCC 1.15931</strain>
    </source>
</reference>
<feature type="transmembrane region" description="Helical" evidence="8">
    <location>
        <begin position="291"/>
        <end position="311"/>
    </location>
</feature>
<dbReference type="Pfam" id="PF07690">
    <property type="entry name" value="MFS_1"/>
    <property type="match status" value="1"/>
</dbReference>
<evidence type="ECO:0000313" key="12">
    <source>
        <dbReference type="Proteomes" id="UP000430634"/>
    </source>
</evidence>
<evidence type="ECO:0000256" key="2">
    <source>
        <dbReference type="ARBA" id="ARBA00004651"/>
    </source>
</evidence>
<dbReference type="Proteomes" id="UP000430634">
    <property type="component" value="Unassembled WGS sequence"/>
</dbReference>
<feature type="transmembrane region" description="Helical" evidence="8">
    <location>
        <begin position="112"/>
        <end position="134"/>
    </location>
</feature>
<keyword evidence="13" id="KW-1185">Reference proteome</keyword>
<comment type="similarity">
    <text evidence="3">Belongs to the major facilitator superfamily. TCR/Tet family.</text>
</comment>
<reference evidence="13" key="2">
    <citation type="journal article" date="2019" name="Int. J. Syst. Evol. Microbiol.">
        <title>The Global Catalogue of Microorganisms (GCM) 10K type strain sequencing project: providing services to taxonomists for standard genome sequencing and annotation.</title>
        <authorList>
            <consortium name="The Broad Institute Genomics Platform"/>
            <consortium name="The Broad Institute Genome Sequencing Center for Infectious Disease"/>
            <person name="Wu L."/>
            <person name="Ma J."/>
        </authorList>
    </citation>
    <scope>NUCLEOTIDE SEQUENCE [LARGE SCALE GENOMIC DNA]</scope>
    <source>
        <strain evidence="13">CGMCC 1.15931</strain>
    </source>
</reference>
<feature type="transmembrane region" description="Helical" evidence="8">
    <location>
        <begin position="261"/>
        <end position="279"/>
    </location>
</feature>
<dbReference type="PROSITE" id="PS50850">
    <property type="entry name" value="MFS"/>
    <property type="match status" value="1"/>
</dbReference>
<feature type="transmembrane region" description="Helical" evidence="8">
    <location>
        <begin position="146"/>
        <end position="167"/>
    </location>
</feature>
<dbReference type="InterPro" id="IPR005829">
    <property type="entry name" value="Sugar_transporter_CS"/>
</dbReference>
<evidence type="ECO:0000313" key="11">
    <source>
        <dbReference type="EMBL" id="MTV52604.1"/>
    </source>
</evidence>
<comment type="function">
    <text evidence="1">Resistance to tetracycline by an active tetracycline efflux. This is an energy-dependent process that decreases the accumulation of the antibiotic in whole cells. This protein functions as a metal-tetracycline/H(+) antiporter.</text>
</comment>
<protein>
    <submittedName>
        <fullName evidence="11">MFS transporter</fullName>
    </submittedName>
</protein>
<proteinExistence type="inferred from homology"/>
<dbReference type="InterPro" id="IPR050189">
    <property type="entry name" value="MFS_Efflux_Transporters"/>
</dbReference>
<dbReference type="OrthoDB" id="9764259at2"/>
<evidence type="ECO:0000313" key="10">
    <source>
        <dbReference type="EMBL" id="GGB87583.1"/>
    </source>
</evidence>
<comment type="subcellular location">
    <subcellularLocation>
        <location evidence="2">Cell membrane</location>
        <topology evidence="2">Multi-pass membrane protein</topology>
    </subcellularLocation>
</comment>
<feature type="transmembrane region" description="Helical" evidence="8">
    <location>
        <begin position="173"/>
        <end position="195"/>
    </location>
</feature>
<evidence type="ECO:0000313" key="13">
    <source>
        <dbReference type="Proteomes" id="UP000622638"/>
    </source>
</evidence>
<dbReference type="EMBL" id="BMKG01000002">
    <property type="protein sequence ID" value="GGB87583.1"/>
    <property type="molecule type" value="Genomic_DNA"/>
</dbReference>
<keyword evidence="6 8" id="KW-1133">Transmembrane helix</keyword>
<keyword evidence="5 8" id="KW-0812">Transmembrane</keyword>
<feature type="domain" description="Major facilitator superfamily (MFS) profile" evidence="9">
    <location>
        <begin position="10"/>
        <end position="397"/>
    </location>
</feature>
<dbReference type="RefSeq" id="WP_155469926.1">
    <property type="nucleotide sequence ID" value="NZ_BMKG01000002.1"/>
</dbReference>
<dbReference type="InterPro" id="IPR001958">
    <property type="entry name" value="Tet-R_TetA/multi-R_MdtG-like"/>
</dbReference>
<keyword evidence="7 8" id="KW-0472">Membrane</keyword>
<dbReference type="Gene3D" id="1.20.1250.20">
    <property type="entry name" value="MFS general substrate transporter like domains"/>
    <property type="match status" value="1"/>
</dbReference>
<evidence type="ECO:0000256" key="7">
    <source>
        <dbReference type="ARBA" id="ARBA00023136"/>
    </source>
</evidence>
<keyword evidence="4" id="KW-1003">Cell membrane</keyword>
<dbReference type="SUPFAM" id="SSF103473">
    <property type="entry name" value="MFS general substrate transporter"/>
    <property type="match status" value="1"/>
</dbReference>
<gene>
    <name evidence="10" type="ORF">GCM10011572_07030</name>
    <name evidence="11" type="ORF">GM672_07630</name>
</gene>
<feature type="transmembrane region" description="Helical" evidence="8">
    <location>
        <begin position="86"/>
        <end position="106"/>
    </location>
</feature>
<evidence type="ECO:0000256" key="6">
    <source>
        <dbReference type="ARBA" id="ARBA00022989"/>
    </source>
</evidence>
<dbReference type="PANTHER" id="PTHR43124">
    <property type="entry name" value="PURINE EFFLUX PUMP PBUE"/>
    <property type="match status" value="1"/>
</dbReference>
<evidence type="ECO:0000256" key="3">
    <source>
        <dbReference type="ARBA" id="ARBA00007520"/>
    </source>
</evidence>
<reference evidence="10" key="1">
    <citation type="journal article" date="2014" name="Int. J. Syst. Evol. Microbiol.">
        <title>Complete genome of a new Firmicutes species belonging to the dominant human colonic microbiota ('Ruminococcus bicirculans') reveals two chromosomes and a selective capacity to utilize plant glucans.</title>
        <authorList>
            <consortium name="NISC Comparative Sequencing Program"/>
            <person name="Wegmann U."/>
            <person name="Louis P."/>
            <person name="Goesmann A."/>
            <person name="Henrissat B."/>
            <person name="Duncan S.H."/>
            <person name="Flint H.J."/>
        </authorList>
    </citation>
    <scope>NUCLEOTIDE SEQUENCE</scope>
    <source>
        <strain evidence="10">CGMCC 1.15931</strain>
    </source>
</reference>
<dbReference type="PRINTS" id="PR01035">
    <property type="entry name" value="TCRTETA"/>
</dbReference>
<comment type="caution">
    <text evidence="11">The sequence shown here is derived from an EMBL/GenBank/DDBJ whole genome shotgun (WGS) entry which is preliminary data.</text>
</comment>
<feature type="transmembrane region" description="Helical" evidence="8">
    <location>
        <begin position="228"/>
        <end position="249"/>
    </location>
</feature>
<feature type="transmembrane region" description="Helical" evidence="8">
    <location>
        <begin position="347"/>
        <end position="370"/>
    </location>
</feature>
<dbReference type="GO" id="GO:0022857">
    <property type="term" value="F:transmembrane transporter activity"/>
    <property type="evidence" value="ECO:0007669"/>
    <property type="project" value="InterPro"/>
</dbReference>
<dbReference type="InterPro" id="IPR036259">
    <property type="entry name" value="MFS_trans_sf"/>
</dbReference>
<dbReference type="Proteomes" id="UP000622638">
    <property type="component" value="Unassembled WGS sequence"/>
</dbReference>
<name>A0A6I3SU80_9BURK</name>
<dbReference type="GO" id="GO:0005886">
    <property type="term" value="C:plasma membrane"/>
    <property type="evidence" value="ECO:0007669"/>
    <property type="project" value="UniProtKB-SubCell"/>
</dbReference>
<organism evidence="11 12">
    <name type="scientific">Pseudoduganella buxea</name>
    <dbReference type="NCBI Taxonomy" id="1949069"/>
    <lineage>
        <taxon>Bacteria</taxon>
        <taxon>Pseudomonadati</taxon>
        <taxon>Pseudomonadota</taxon>
        <taxon>Betaproteobacteria</taxon>
        <taxon>Burkholderiales</taxon>
        <taxon>Oxalobacteraceae</taxon>
        <taxon>Telluria group</taxon>
        <taxon>Pseudoduganella</taxon>
    </lineage>
</organism>
<dbReference type="InterPro" id="IPR020846">
    <property type="entry name" value="MFS_dom"/>
</dbReference>
<dbReference type="PROSITE" id="PS51257">
    <property type="entry name" value="PROKAR_LIPOPROTEIN"/>
    <property type="match status" value="1"/>
</dbReference>
<evidence type="ECO:0000256" key="5">
    <source>
        <dbReference type="ARBA" id="ARBA00022692"/>
    </source>
</evidence>
<sequence>MNKSPQHTLLIAAACLLALLSTVGTSLPYPILPPLFASGVENGLNGFLGLPPKLLFGIALTVNPVGLLIGATLLGPVSDRYGRRPVLLATAFGAAAGHAVTALALVAESYPLFIVARFATGLMEGNGAVARALLAEKLAGPERVKALSWLNGAFHLGWLAGPLLAGLTVGFGLAVPFLVAIGALVLAGLLVMAAVPRQPSGGAATSLLQVARDNHVLHLLRHPELRTLFIIQLACCSGVTAFYDFFPLWLVEVGGFGTQRIAIVNTLLCGVMTAAAIAAGRVGGGDPLRRAGWFACAIGAAVACVAGGGLWLGIGAIVLFGIPNAFYNAAVQPWAAERFAAHGQGAVMGMLSTTFCLASIATALAGSVLVLVDTRLVLAAGAALSLWAGWRLHRWRAQLAHADRAVSRNEISNATTTATTTPTMIATMSATDRTTP</sequence>
<evidence type="ECO:0000256" key="8">
    <source>
        <dbReference type="SAM" id="Phobius"/>
    </source>
</evidence>
<dbReference type="PANTHER" id="PTHR43124:SF3">
    <property type="entry name" value="CHLORAMPHENICOL EFFLUX PUMP RV0191"/>
    <property type="match status" value="1"/>
</dbReference>
<evidence type="ECO:0000256" key="1">
    <source>
        <dbReference type="ARBA" id="ARBA00003279"/>
    </source>
</evidence>
<evidence type="ECO:0000256" key="4">
    <source>
        <dbReference type="ARBA" id="ARBA00022475"/>
    </source>
</evidence>